<sequence length="228" mass="23826">MSASKHAPGALQFSSSRSAGVACNLSVGTRKRKARKPVESSSACRGSRITALRTAERRPSARAQAGSIQNQWKIDHDLNVELARAAKQAGVGTFVFVSSGGTRGLVSSMAPYSKMKNGVEDVVRDLGFDQAVILKPGVILGQREQGRLVEGIAQTVARGLGKLGAGVQDMIGQDADVIARAAVRAAQLAAQGKAPSKYWVVEASEIVRLGRTEWPAAPAAAPEKPAAS</sequence>
<keyword evidence="3" id="KW-0496">Mitochondrion</keyword>
<organism evidence="5 6">
    <name type="scientific">Ophiocordyceps sinensis (strain Co18 / CGMCC 3.14243)</name>
    <name type="common">Yarsagumba caterpillar fungus</name>
    <name type="synonym">Hirsutella sinensis</name>
    <dbReference type="NCBI Taxonomy" id="911162"/>
    <lineage>
        <taxon>Eukaryota</taxon>
        <taxon>Fungi</taxon>
        <taxon>Dikarya</taxon>
        <taxon>Ascomycota</taxon>
        <taxon>Pezizomycotina</taxon>
        <taxon>Sordariomycetes</taxon>
        <taxon>Hypocreomycetidae</taxon>
        <taxon>Hypocreales</taxon>
        <taxon>Ophiocordycipitaceae</taxon>
        <taxon>Ophiocordyceps</taxon>
    </lineage>
</organism>
<keyword evidence="3" id="KW-1000">Mitochondrion outer membrane</keyword>
<evidence type="ECO:0000313" key="6">
    <source>
        <dbReference type="Proteomes" id="UP000019374"/>
    </source>
</evidence>
<dbReference type="GO" id="GO:0051170">
    <property type="term" value="P:import into nucleus"/>
    <property type="evidence" value="ECO:0007669"/>
    <property type="project" value="TreeGrafter"/>
</dbReference>
<evidence type="ECO:0000256" key="4">
    <source>
        <dbReference type="SAM" id="MobiDB-lite"/>
    </source>
</evidence>
<dbReference type="PANTHER" id="PTHR14097:SF7">
    <property type="entry name" value="OXIDOREDUCTASE HTATIP2"/>
    <property type="match status" value="1"/>
</dbReference>
<dbReference type="Gene3D" id="3.40.50.720">
    <property type="entry name" value="NAD(P)-binding Rossmann-like Domain"/>
    <property type="match status" value="1"/>
</dbReference>
<protein>
    <submittedName>
        <fullName evidence="5">NAD(P)-binding domain protein</fullName>
    </submittedName>
</protein>
<dbReference type="AlphaFoldDB" id="T5AEX3"/>
<comment type="similarity">
    <text evidence="2">Belongs to the FMP52 family.</text>
</comment>
<reference evidence="5 6" key="1">
    <citation type="journal article" date="2013" name="Chin. Sci. Bull.">
        <title>Genome survey uncovers the secrets of sex and lifestyle in caterpillar fungus.</title>
        <authorList>
            <person name="Hu X."/>
            <person name="Zhang Y."/>
            <person name="Xiao G."/>
            <person name="Zheng P."/>
            <person name="Xia Y."/>
            <person name="Zhang X."/>
            <person name="St Leger R.J."/>
            <person name="Liu X."/>
            <person name="Wang C."/>
        </authorList>
    </citation>
    <scope>NUCLEOTIDE SEQUENCE [LARGE SCALE GENOMIC DNA]</scope>
    <source>
        <strain evidence="6">Co18 / CGMCC 3.14243</strain>
        <tissue evidence="5">Fruit-body</tissue>
    </source>
</reference>
<dbReference type="SUPFAM" id="SSF51735">
    <property type="entry name" value="NAD(P)-binding Rossmann-fold domains"/>
    <property type="match status" value="1"/>
</dbReference>
<dbReference type="Proteomes" id="UP000019374">
    <property type="component" value="Unassembled WGS sequence"/>
</dbReference>
<evidence type="ECO:0000256" key="3">
    <source>
        <dbReference type="ARBA" id="ARBA00022787"/>
    </source>
</evidence>
<feature type="region of interest" description="Disordered" evidence="4">
    <location>
        <begin position="28"/>
        <end position="47"/>
    </location>
</feature>
<evidence type="ECO:0000256" key="2">
    <source>
        <dbReference type="ARBA" id="ARBA00006617"/>
    </source>
</evidence>
<keyword evidence="3" id="KW-0472">Membrane</keyword>
<gene>
    <name evidence="5" type="ORF">OCS_00257</name>
</gene>
<name>T5AEX3_OPHSC</name>
<dbReference type="OrthoDB" id="430436at2759"/>
<dbReference type="HOGENOM" id="CLU_071330_3_0_1"/>
<dbReference type="GO" id="GO:0005741">
    <property type="term" value="C:mitochondrial outer membrane"/>
    <property type="evidence" value="ECO:0007669"/>
    <property type="project" value="UniProtKB-SubCell"/>
</dbReference>
<dbReference type="eggNOG" id="KOG4039">
    <property type="taxonomic scope" value="Eukaryota"/>
</dbReference>
<dbReference type="PANTHER" id="PTHR14097">
    <property type="entry name" value="OXIDOREDUCTASE HTATIP2"/>
    <property type="match status" value="1"/>
</dbReference>
<proteinExistence type="inferred from homology"/>
<accession>T5AEX3</accession>
<evidence type="ECO:0000256" key="1">
    <source>
        <dbReference type="ARBA" id="ARBA00004450"/>
    </source>
</evidence>
<comment type="subcellular location">
    <subcellularLocation>
        <location evidence="1">Mitochondrion outer membrane</location>
        <topology evidence="1">Peripheral membrane protein</topology>
    </subcellularLocation>
</comment>
<dbReference type="InterPro" id="IPR036291">
    <property type="entry name" value="NAD(P)-bd_dom_sf"/>
</dbReference>
<dbReference type="EMBL" id="KE652183">
    <property type="protein sequence ID" value="EQL04010.1"/>
    <property type="molecule type" value="Genomic_DNA"/>
</dbReference>
<evidence type="ECO:0000313" key="5">
    <source>
        <dbReference type="EMBL" id="EQL04010.1"/>
    </source>
</evidence>